<comment type="caution">
    <text evidence="1">The sequence shown here is derived from an EMBL/GenBank/DDBJ whole genome shotgun (WGS) entry which is preliminary data.</text>
</comment>
<gene>
    <name evidence="1" type="ORF">L6164_028420</name>
</gene>
<evidence type="ECO:0000313" key="2">
    <source>
        <dbReference type="Proteomes" id="UP000828941"/>
    </source>
</evidence>
<protein>
    <submittedName>
        <fullName evidence="1">Uncharacterized protein</fullName>
    </submittedName>
</protein>
<proteinExistence type="predicted"/>
<name>A0ACB9L5J7_BAUVA</name>
<reference evidence="1 2" key="1">
    <citation type="journal article" date="2022" name="DNA Res.">
        <title>Chromosomal-level genome assembly of the orchid tree Bauhinia variegata (Leguminosae; Cercidoideae) supports the allotetraploid origin hypothesis of Bauhinia.</title>
        <authorList>
            <person name="Zhong Y."/>
            <person name="Chen Y."/>
            <person name="Zheng D."/>
            <person name="Pang J."/>
            <person name="Liu Y."/>
            <person name="Luo S."/>
            <person name="Meng S."/>
            <person name="Qian L."/>
            <person name="Wei D."/>
            <person name="Dai S."/>
            <person name="Zhou R."/>
        </authorList>
    </citation>
    <scope>NUCLEOTIDE SEQUENCE [LARGE SCALE GENOMIC DNA]</scope>
    <source>
        <strain evidence="1">BV-YZ2020</strain>
    </source>
</reference>
<keyword evidence="2" id="KW-1185">Reference proteome</keyword>
<organism evidence="1 2">
    <name type="scientific">Bauhinia variegata</name>
    <name type="common">Purple orchid tree</name>
    <name type="synonym">Phanera variegata</name>
    <dbReference type="NCBI Taxonomy" id="167791"/>
    <lineage>
        <taxon>Eukaryota</taxon>
        <taxon>Viridiplantae</taxon>
        <taxon>Streptophyta</taxon>
        <taxon>Embryophyta</taxon>
        <taxon>Tracheophyta</taxon>
        <taxon>Spermatophyta</taxon>
        <taxon>Magnoliopsida</taxon>
        <taxon>eudicotyledons</taxon>
        <taxon>Gunneridae</taxon>
        <taxon>Pentapetalae</taxon>
        <taxon>rosids</taxon>
        <taxon>fabids</taxon>
        <taxon>Fabales</taxon>
        <taxon>Fabaceae</taxon>
        <taxon>Cercidoideae</taxon>
        <taxon>Cercideae</taxon>
        <taxon>Bauhiniinae</taxon>
        <taxon>Bauhinia</taxon>
    </lineage>
</organism>
<sequence length="150" mass="17699">MVMLKLLPSQFKSLHKVHKGLVRQYEGPFPIVKLVGKVAYQLQLLPRLKIHPVMYVSLSKKYNTDEEVPSRNISTRAPAAVITEYDKEVKKILYDRVIRKRGVPPCTEYFVKWKGLPDHEASWEREDLLWKFQDHIQCYKEEGETRTSRD</sequence>
<dbReference type="EMBL" id="CM039437">
    <property type="protein sequence ID" value="KAI4305029.1"/>
    <property type="molecule type" value="Genomic_DNA"/>
</dbReference>
<dbReference type="Proteomes" id="UP000828941">
    <property type="component" value="Chromosome 12"/>
</dbReference>
<accession>A0ACB9L5J7</accession>
<evidence type="ECO:0000313" key="1">
    <source>
        <dbReference type="EMBL" id="KAI4305029.1"/>
    </source>
</evidence>